<protein>
    <submittedName>
        <fullName evidence="3">GIP protein</fullName>
    </submittedName>
</protein>
<keyword evidence="2" id="KW-1133">Transmembrane helix</keyword>
<keyword evidence="2" id="KW-0812">Transmembrane</keyword>
<organism evidence="3 4">
    <name type="scientific">Symbiodinium pilosum</name>
    <name type="common">Dinoflagellate</name>
    <dbReference type="NCBI Taxonomy" id="2952"/>
    <lineage>
        <taxon>Eukaryota</taxon>
        <taxon>Sar</taxon>
        <taxon>Alveolata</taxon>
        <taxon>Dinophyceae</taxon>
        <taxon>Suessiales</taxon>
        <taxon>Symbiodiniaceae</taxon>
        <taxon>Symbiodinium</taxon>
    </lineage>
</organism>
<dbReference type="AlphaFoldDB" id="A0A812S4E2"/>
<dbReference type="OrthoDB" id="443070at2759"/>
<accession>A0A812S4E2</accession>
<feature type="compositionally biased region" description="Polar residues" evidence="1">
    <location>
        <begin position="298"/>
        <end position="307"/>
    </location>
</feature>
<feature type="transmembrane region" description="Helical" evidence="2">
    <location>
        <begin position="240"/>
        <end position="262"/>
    </location>
</feature>
<dbReference type="EMBL" id="CAJNIZ010022852">
    <property type="protein sequence ID" value="CAE7464486.1"/>
    <property type="molecule type" value="Genomic_DNA"/>
</dbReference>
<evidence type="ECO:0000256" key="2">
    <source>
        <dbReference type="SAM" id="Phobius"/>
    </source>
</evidence>
<feature type="region of interest" description="Disordered" evidence="1">
    <location>
        <begin position="276"/>
        <end position="308"/>
    </location>
</feature>
<reference evidence="3" key="1">
    <citation type="submission" date="2021-02" db="EMBL/GenBank/DDBJ databases">
        <authorList>
            <person name="Dougan E. K."/>
            <person name="Rhodes N."/>
            <person name="Thang M."/>
            <person name="Chan C."/>
        </authorList>
    </citation>
    <scope>NUCLEOTIDE SEQUENCE</scope>
</reference>
<dbReference type="Proteomes" id="UP000649617">
    <property type="component" value="Unassembled WGS sequence"/>
</dbReference>
<name>A0A812S4E2_SYMPI</name>
<gene>
    <name evidence="3" type="primary">GIP</name>
    <name evidence="3" type="ORF">SPIL2461_LOCUS11649</name>
</gene>
<comment type="caution">
    <text evidence="3">The sequence shown here is derived from an EMBL/GenBank/DDBJ whole genome shotgun (WGS) entry which is preliminary data.</text>
</comment>
<sequence>MQSFDVKDAFLTVRQRDELYVLLDGVPYRVHYCLPGQQPAAAWWAEQLTEDLKESGLVPDAACPAEFGKPGMGSTVHVDDGLMAGEADTMEHVASILKSKYKLELSDVACDVGDVVKFLKKELVITDMGARALQEENGGEHDLIESAIYVQHIVQTLSSAPCRYGFLMVRLGYKGFNTTSRDQVKLDRLHGKVLRLLVLMDAMKGVTAYEVVMVNEYEPNTSGSFSLEGMRLHIESVLSFYLPTWFLLLMVMVGVCFVAWIIREIGASRDHGREGGGYGLDGDVRDSGDDHECEDQGQSDGESNVSEQCDEDVMGKCIVNLDVDACERRPELSPTQLIIISGFTWLHAVNADLMYYLDRTPE</sequence>
<evidence type="ECO:0000313" key="3">
    <source>
        <dbReference type="EMBL" id="CAE7464486.1"/>
    </source>
</evidence>
<evidence type="ECO:0000256" key="1">
    <source>
        <dbReference type="SAM" id="MobiDB-lite"/>
    </source>
</evidence>
<proteinExistence type="predicted"/>
<evidence type="ECO:0000313" key="4">
    <source>
        <dbReference type="Proteomes" id="UP000649617"/>
    </source>
</evidence>
<keyword evidence="4" id="KW-1185">Reference proteome</keyword>
<keyword evidence="2" id="KW-0472">Membrane</keyword>